<organism evidence="2 3">
    <name type="scientific">Pelagibaculum spongiae</name>
    <dbReference type="NCBI Taxonomy" id="2080658"/>
    <lineage>
        <taxon>Bacteria</taxon>
        <taxon>Pseudomonadati</taxon>
        <taxon>Pseudomonadota</taxon>
        <taxon>Gammaproteobacteria</taxon>
        <taxon>Oceanospirillales</taxon>
        <taxon>Pelagibaculum</taxon>
    </lineage>
</organism>
<protein>
    <submittedName>
        <fullName evidence="2">Uncharacterized protein</fullName>
    </submittedName>
</protein>
<dbReference type="Proteomes" id="UP000244906">
    <property type="component" value="Unassembled WGS sequence"/>
</dbReference>
<name>A0A2V1GZU2_9GAMM</name>
<feature type="signal peptide" evidence="1">
    <location>
        <begin position="1"/>
        <end position="18"/>
    </location>
</feature>
<sequence>MPAVIILFLLMFSHAVSAQEVDCFEASPAFKQLNDDYYDLSQGIELLPSEVKQVQTLTKKLKGKWQGSLEEIYCYGSDQSPRIKNSKNKVEAIITSDSKDLLVINLEVFDQGKGSNKKDKLYIVTKGQLYQLQLSEGNIESNRKVKASSGMFSKRIRESVISLSFKQRTMILVADFYSQGHFEARRKLVLKR</sequence>
<feature type="chain" id="PRO_5016141353" evidence="1">
    <location>
        <begin position="19"/>
        <end position="192"/>
    </location>
</feature>
<evidence type="ECO:0000256" key="1">
    <source>
        <dbReference type="SAM" id="SignalP"/>
    </source>
</evidence>
<keyword evidence="1" id="KW-0732">Signal</keyword>
<proteinExistence type="predicted"/>
<dbReference type="OrthoDB" id="9825258at2"/>
<dbReference type="RefSeq" id="WP_116685312.1">
    <property type="nucleotide sequence ID" value="NZ_CAWNYD010000001.1"/>
</dbReference>
<evidence type="ECO:0000313" key="2">
    <source>
        <dbReference type="EMBL" id="PVZ71723.1"/>
    </source>
</evidence>
<dbReference type="AlphaFoldDB" id="A0A2V1GZU2"/>
<evidence type="ECO:0000313" key="3">
    <source>
        <dbReference type="Proteomes" id="UP000244906"/>
    </source>
</evidence>
<comment type="caution">
    <text evidence="2">The sequence shown here is derived from an EMBL/GenBank/DDBJ whole genome shotgun (WGS) entry which is preliminary data.</text>
</comment>
<gene>
    <name evidence="2" type="ORF">DC094_01470</name>
</gene>
<keyword evidence="3" id="KW-1185">Reference proteome</keyword>
<reference evidence="2 3" key="1">
    <citation type="submission" date="2018-04" db="EMBL/GenBank/DDBJ databases">
        <title>Thalassorhabdus spongiae gen. nov., sp. nov., isolated from a marine sponge in South-West Iceland.</title>
        <authorList>
            <person name="Knobloch S."/>
            <person name="Daussin A."/>
            <person name="Johannsson R."/>
            <person name="Marteinsson V.T."/>
        </authorList>
    </citation>
    <scope>NUCLEOTIDE SEQUENCE [LARGE SCALE GENOMIC DNA]</scope>
    <source>
        <strain evidence="2 3">Hp12</strain>
    </source>
</reference>
<dbReference type="EMBL" id="QDDL01000001">
    <property type="protein sequence ID" value="PVZ71723.1"/>
    <property type="molecule type" value="Genomic_DNA"/>
</dbReference>
<accession>A0A2V1GZU2</accession>